<organism evidence="5">
    <name type="scientific">Poeciliopsis prolifica</name>
    <name type="common">blackstripe livebearer</name>
    <dbReference type="NCBI Taxonomy" id="188132"/>
    <lineage>
        <taxon>Eukaryota</taxon>
        <taxon>Metazoa</taxon>
        <taxon>Chordata</taxon>
        <taxon>Craniata</taxon>
        <taxon>Vertebrata</taxon>
        <taxon>Euteleostomi</taxon>
        <taxon>Actinopterygii</taxon>
        <taxon>Neopterygii</taxon>
        <taxon>Teleostei</taxon>
        <taxon>Neoteleostei</taxon>
        <taxon>Acanthomorphata</taxon>
        <taxon>Ovalentaria</taxon>
        <taxon>Atherinomorphae</taxon>
        <taxon>Cyprinodontiformes</taxon>
        <taxon>Poeciliidae</taxon>
        <taxon>Poeciliinae</taxon>
        <taxon>Poeciliopsis</taxon>
    </lineage>
</organism>
<dbReference type="Pfam" id="PF07686">
    <property type="entry name" value="V-set"/>
    <property type="match status" value="1"/>
</dbReference>
<keyword evidence="1" id="KW-0732">Signal</keyword>
<feature type="domain" description="Ig-like" evidence="4">
    <location>
        <begin position="42"/>
        <end position="141"/>
    </location>
</feature>
<reference evidence="5" key="1">
    <citation type="submission" date="2014-12" db="EMBL/GenBank/DDBJ databases">
        <title>Parallel Evolution in Life History Adaptation Evident in the Tissue-Specific Poeciliopsis prolifica transcriptome.</title>
        <authorList>
            <person name="Jue N.K."/>
            <person name="Foley R.J."/>
            <person name="Obergfell C."/>
            <person name="Reznick D.N."/>
            <person name="O'Neill R.J."/>
            <person name="O'Neill M.J."/>
        </authorList>
    </citation>
    <scope>NUCLEOTIDE SEQUENCE</scope>
</reference>
<dbReference type="PROSITE" id="PS50835">
    <property type="entry name" value="IG_LIKE"/>
    <property type="match status" value="1"/>
</dbReference>
<evidence type="ECO:0000256" key="3">
    <source>
        <dbReference type="SAM" id="Phobius"/>
    </source>
</evidence>
<sequence length="141" mass="15499">FALVGNLCWFQVTSFNSSICLLVFTMILMTTMLIFLVIGSSDKVQQSPPDIYKSSEKEAKIECSHSIDNYNRILWYKQTSRDMQLLGYRFAGSSTLEEGATVEIGGGANTGETCTLTIKAHKENSSGVYFCAASFHSGAKL</sequence>
<dbReference type="PANTHER" id="PTHR23268:SF102">
    <property type="entry name" value="IMMUNOGLOBULIN V-SET DOMAIN-CONTAINING PROTEIN"/>
    <property type="match status" value="1"/>
</dbReference>
<dbReference type="EMBL" id="GBYX01476275">
    <property type="protein sequence ID" value="JAO05402.1"/>
    <property type="molecule type" value="Transcribed_RNA"/>
</dbReference>
<keyword evidence="3" id="KW-0472">Membrane</keyword>
<dbReference type="InterPro" id="IPR013106">
    <property type="entry name" value="Ig_V-set"/>
</dbReference>
<dbReference type="PANTHER" id="PTHR23268">
    <property type="entry name" value="T-CELL RECEPTOR BETA CHAIN"/>
    <property type="match status" value="1"/>
</dbReference>
<proteinExistence type="predicted"/>
<evidence type="ECO:0000256" key="2">
    <source>
        <dbReference type="ARBA" id="ARBA00022859"/>
    </source>
</evidence>
<dbReference type="GO" id="GO:0007166">
    <property type="term" value="P:cell surface receptor signaling pathway"/>
    <property type="evidence" value="ECO:0007669"/>
    <property type="project" value="TreeGrafter"/>
</dbReference>
<keyword evidence="3" id="KW-0812">Transmembrane</keyword>
<evidence type="ECO:0000256" key="1">
    <source>
        <dbReference type="ARBA" id="ARBA00022729"/>
    </source>
</evidence>
<dbReference type="GO" id="GO:0002376">
    <property type="term" value="P:immune system process"/>
    <property type="evidence" value="ECO:0007669"/>
    <property type="project" value="UniProtKB-KW"/>
</dbReference>
<name>A0A0S7EUL9_9TELE</name>
<dbReference type="GO" id="GO:0005886">
    <property type="term" value="C:plasma membrane"/>
    <property type="evidence" value="ECO:0007669"/>
    <property type="project" value="TreeGrafter"/>
</dbReference>
<accession>A0A0S7EUL9</accession>
<evidence type="ECO:0000313" key="5">
    <source>
        <dbReference type="EMBL" id="JAO05402.1"/>
    </source>
</evidence>
<keyword evidence="3" id="KW-1133">Transmembrane helix</keyword>
<protein>
    <submittedName>
        <fullName evidence="5">PPUP8953</fullName>
    </submittedName>
</protein>
<dbReference type="Gene3D" id="2.60.40.10">
    <property type="entry name" value="Immunoglobulins"/>
    <property type="match status" value="1"/>
</dbReference>
<gene>
    <name evidence="5" type="primary">PPUP8953</name>
</gene>
<keyword evidence="2" id="KW-0391">Immunity</keyword>
<dbReference type="AlphaFoldDB" id="A0A0S7EUL9"/>
<dbReference type="InterPro" id="IPR036179">
    <property type="entry name" value="Ig-like_dom_sf"/>
</dbReference>
<feature type="transmembrane region" description="Helical" evidence="3">
    <location>
        <begin position="15"/>
        <end position="38"/>
    </location>
</feature>
<dbReference type="InterPro" id="IPR050413">
    <property type="entry name" value="TCR_beta_variable"/>
</dbReference>
<dbReference type="InterPro" id="IPR007110">
    <property type="entry name" value="Ig-like_dom"/>
</dbReference>
<evidence type="ECO:0000259" key="4">
    <source>
        <dbReference type="PROSITE" id="PS50835"/>
    </source>
</evidence>
<feature type="non-terminal residue" evidence="5">
    <location>
        <position position="1"/>
    </location>
</feature>
<dbReference type="SUPFAM" id="SSF48726">
    <property type="entry name" value="Immunoglobulin"/>
    <property type="match status" value="1"/>
</dbReference>
<dbReference type="InterPro" id="IPR013783">
    <property type="entry name" value="Ig-like_fold"/>
</dbReference>